<accession>A0A154PAF4</accession>
<dbReference type="EMBL" id="KQ434845">
    <property type="protein sequence ID" value="KZC08208.1"/>
    <property type="molecule type" value="Genomic_DNA"/>
</dbReference>
<protein>
    <submittedName>
        <fullName evidence="1">Uncharacterized protein</fullName>
    </submittedName>
</protein>
<dbReference type="AlphaFoldDB" id="A0A154PAF4"/>
<organism evidence="1 2">
    <name type="scientific">Dufourea novaeangliae</name>
    <name type="common">Sweat bee</name>
    <dbReference type="NCBI Taxonomy" id="178035"/>
    <lineage>
        <taxon>Eukaryota</taxon>
        <taxon>Metazoa</taxon>
        <taxon>Ecdysozoa</taxon>
        <taxon>Arthropoda</taxon>
        <taxon>Hexapoda</taxon>
        <taxon>Insecta</taxon>
        <taxon>Pterygota</taxon>
        <taxon>Neoptera</taxon>
        <taxon>Endopterygota</taxon>
        <taxon>Hymenoptera</taxon>
        <taxon>Apocrita</taxon>
        <taxon>Aculeata</taxon>
        <taxon>Apoidea</taxon>
        <taxon>Anthophila</taxon>
        <taxon>Halictidae</taxon>
        <taxon>Rophitinae</taxon>
        <taxon>Dufourea</taxon>
    </lineage>
</organism>
<evidence type="ECO:0000313" key="2">
    <source>
        <dbReference type="Proteomes" id="UP000076502"/>
    </source>
</evidence>
<sequence>MKTEVSLADFGCLCKYRILGTRKGCRGEWVCMLVWKDEWKTVKPSSFSRPVRLQINNINIQGEPRIVIS</sequence>
<name>A0A154PAF4_DUFNO</name>
<proteinExistence type="predicted"/>
<dbReference type="Proteomes" id="UP000076502">
    <property type="component" value="Unassembled WGS sequence"/>
</dbReference>
<keyword evidence="2" id="KW-1185">Reference proteome</keyword>
<reference evidence="1 2" key="1">
    <citation type="submission" date="2015-07" db="EMBL/GenBank/DDBJ databases">
        <title>The genome of Dufourea novaeangliae.</title>
        <authorList>
            <person name="Pan H."/>
            <person name="Kapheim K."/>
        </authorList>
    </citation>
    <scope>NUCLEOTIDE SEQUENCE [LARGE SCALE GENOMIC DNA]</scope>
    <source>
        <strain evidence="1">0120121106</strain>
        <tissue evidence="1">Whole body</tissue>
    </source>
</reference>
<gene>
    <name evidence="1" type="ORF">WN55_10941</name>
</gene>
<evidence type="ECO:0000313" key="1">
    <source>
        <dbReference type="EMBL" id="KZC08208.1"/>
    </source>
</evidence>